<keyword evidence="2" id="KW-0175">Coiled coil</keyword>
<dbReference type="Gene3D" id="1.20.5.340">
    <property type="match status" value="1"/>
</dbReference>
<reference evidence="3 4" key="1">
    <citation type="submission" date="2019-11" db="EMBL/GenBank/DDBJ databases">
        <title>P. haliotis isolates from Z. marina roots.</title>
        <authorList>
            <person name="Cohen M."/>
            <person name="Jospin G."/>
            <person name="Eisen J.A."/>
            <person name="Coil D.A."/>
        </authorList>
    </citation>
    <scope>NUCLEOTIDE SEQUENCE [LARGE SCALE GENOMIC DNA]</scope>
    <source>
        <strain evidence="3 4">UCD-MCMsp1aY</strain>
    </source>
</reference>
<gene>
    <name evidence="3" type="ORF">GNP35_10500</name>
</gene>
<dbReference type="RefSeq" id="WP_155696037.1">
    <property type="nucleotide sequence ID" value="NZ_WOCD01000003.1"/>
</dbReference>
<protein>
    <submittedName>
        <fullName evidence="3">Phage shock protein PspA</fullName>
    </submittedName>
</protein>
<feature type="coiled-coil region" evidence="2">
    <location>
        <begin position="161"/>
        <end position="188"/>
    </location>
</feature>
<dbReference type="InterPro" id="IPR007157">
    <property type="entry name" value="PspA_VIPP1"/>
</dbReference>
<dbReference type="EMBL" id="WOCD01000003">
    <property type="protein sequence ID" value="MUH72892.1"/>
    <property type="molecule type" value="Genomic_DNA"/>
</dbReference>
<name>A0A6N8FDZ9_9GAMM</name>
<dbReference type="OrthoDB" id="9779630at2"/>
<evidence type="ECO:0000313" key="3">
    <source>
        <dbReference type="EMBL" id="MUH72892.1"/>
    </source>
</evidence>
<dbReference type="PANTHER" id="PTHR31088">
    <property type="entry name" value="MEMBRANE-ASSOCIATED PROTEIN VIPP1, CHLOROPLASTIC"/>
    <property type="match status" value="1"/>
</dbReference>
<comment type="caution">
    <text evidence="3">The sequence shown here is derived from an EMBL/GenBank/DDBJ whole genome shotgun (WGS) entry which is preliminary data.</text>
</comment>
<evidence type="ECO:0000256" key="1">
    <source>
        <dbReference type="ARBA" id="ARBA00043985"/>
    </source>
</evidence>
<dbReference type="Proteomes" id="UP000439994">
    <property type="component" value="Unassembled WGS sequence"/>
</dbReference>
<organism evidence="3 4">
    <name type="scientific">Psychrosphaera haliotis</name>
    <dbReference type="NCBI Taxonomy" id="555083"/>
    <lineage>
        <taxon>Bacteria</taxon>
        <taxon>Pseudomonadati</taxon>
        <taxon>Pseudomonadota</taxon>
        <taxon>Gammaproteobacteria</taxon>
        <taxon>Alteromonadales</taxon>
        <taxon>Pseudoalteromonadaceae</taxon>
        <taxon>Psychrosphaera</taxon>
    </lineage>
</organism>
<evidence type="ECO:0000256" key="2">
    <source>
        <dbReference type="SAM" id="Coils"/>
    </source>
</evidence>
<dbReference type="GO" id="GO:0009271">
    <property type="term" value="P:phage shock"/>
    <property type="evidence" value="ECO:0007669"/>
    <property type="project" value="TreeGrafter"/>
</dbReference>
<proteinExistence type="inferred from homology"/>
<sequence>MGVLNRFVDVMNANLNAALDKAEKPEHMLRLIAQDMEEALVEARTHAASLIAEKKHIGRDLEALVKEQNDWQAKAELALSKNREDLARDALVQKEQNSKTVAAIEKQIASIDKDLETISTDTAALNKKLSEVKGKINSTDRRLETAEVRMRSQQVMDTNRVDAVTQRYEQLQRKVDDLESQADAYDVTSRNLHDEFRKLEVESKVDEQLAELKKKVANS</sequence>
<keyword evidence="4" id="KW-1185">Reference proteome</keyword>
<comment type="similarity">
    <text evidence="1">Belongs to the PspA/Vipp/IM30 family.</text>
</comment>
<dbReference type="AlphaFoldDB" id="A0A6N8FDZ9"/>
<dbReference type="PANTHER" id="PTHR31088:SF6">
    <property type="entry name" value="PHAGE SHOCK PROTEIN A"/>
    <property type="match status" value="1"/>
</dbReference>
<evidence type="ECO:0000313" key="4">
    <source>
        <dbReference type="Proteomes" id="UP000439994"/>
    </source>
</evidence>
<accession>A0A6N8FDZ9</accession>
<dbReference type="Pfam" id="PF04012">
    <property type="entry name" value="PspA_IM30"/>
    <property type="match status" value="1"/>
</dbReference>
<dbReference type="GO" id="GO:0005829">
    <property type="term" value="C:cytosol"/>
    <property type="evidence" value="ECO:0007669"/>
    <property type="project" value="TreeGrafter"/>
</dbReference>